<protein>
    <recommendedName>
        <fullName evidence="3">RecF/RecN/SMC N-terminal domain-containing protein</fullName>
    </recommendedName>
</protein>
<comment type="caution">
    <text evidence="1">The sequence shown here is derived from an EMBL/GenBank/DDBJ whole genome shotgun (WGS) entry which is preliminary data.</text>
</comment>
<dbReference type="PANTHER" id="PTHR32182:SF22">
    <property type="entry name" value="ATP-DEPENDENT ENDONUCLEASE, OLD FAMILY-RELATED"/>
    <property type="match status" value="1"/>
</dbReference>
<dbReference type="EMBL" id="JAHCVK010000001">
    <property type="protein sequence ID" value="MBT0651545.1"/>
    <property type="molecule type" value="Genomic_DNA"/>
</dbReference>
<evidence type="ECO:0008006" key="3">
    <source>
        <dbReference type="Google" id="ProtNLM"/>
    </source>
</evidence>
<accession>A0ABS5S8R7</accession>
<organism evidence="1 2">
    <name type="scientific">Geomobilimonas luticola</name>
    <dbReference type="NCBI Taxonomy" id="1114878"/>
    <lineage>
        <taxon>Bacteria</taxon>
        <taxon>Pseudomonadati</taxon>
        <taxon>Thermodesulfobacteriota</taxon>
        <taxon>Desulfuromonadia</taxon>
        <taxon>Geobacterales</taxon>
        <taxon>Geobacteraceae</taxon>
        <taxon>Geomobilimonas</taxon>
    </lineage>
</organism>
<dbReference type="Gene3D" id="3.40.50.300">
    <property type="entry name" value="P-loop containing nucleotide triphosphate hydrolases"/>
    <property type="match status" value="2"/>
</dbReference>
<dbReference type="PANTHER" id="PTHR32182">
    <property type="entry name" value="DNA REPLICATION AND REPAIR PROTEIN RECF"/>
    <property type="match status" value="1"/>
</dbReference>
<evidence type="ECO:0000313" key="1">
    <source>
        <dbReference type="EMBL" id="MBT0651545.1"/>
    </source>
</evidence>
<dbReference type="RefSeq" id="WP_214173554.1">
    <property type="nucleotide sequence ID" value="NZ_JAHCVK010000001.1"/>
</dbReference>
<name>A0ABS5S8R7_9BACT</name>
<sequence length="637" mass="72224">MKISKIELKDFRGFPAPEVFDLAGGKNLLLYGENGSGKSSLYKALVEFLNLDPKAQPFHKHRNIFSAGPDKSCIDGHVSLELSDGTLHVWHCLGSRPHGDRTLPQATRERWVDTARRASLLEYRSLLQTNFNVADVREKLFELAVTTLLANVPIVGTGGRVRSLSQLWADFRGSKPKRRTRNQLRQLAAAEKEFNDGFSGILPDVQRAVTEILRYFTGAGLEIRLDVPTVHYDCTPHYSRDWGFKNKFLDFEVELNGVQIPDWNTFLNEARLSALAISLYLAGAILSNPRPPASVATPTKLLVLDDVLIGLDLSNRLPVLRILEERFADYQVILLTHDHVWFEMAQLALMNPTQWTVYEMHRQKVKEGTFVFDAPVLKPQTEKLAEHFLLLAEEHLNVKHDLRTAALHARAAFEVKLKSYCSKRKIQVPYDLEGRHLNTDHFLLGIERRLLWDGKMPKSLFTLQRIKLFRSGVLNPLAHFHPVTLAPGEVDAAIQAVKKLDFADGTTNFAKNTFDLLQKPTPTSEELLDAACWLRTTFEVDLRGLLKRYDGKVTFRDDWTKFTLAELWESAKEAMNRVNAAVAAPLIADIEAQRSIFLDDWNYALVNTFDKPTLDAAWNVLRTPPPETVQTRLAAFT</sequence>
<proteinExistence type="predicted"/>
<reference evidence="1 2" key="1">
    <citation type="submission" date="2021-05" db="EMBL/GenBank/DDBJ databases">
        <title>The draft genome of Geobacter luticola JCM 17780.</title>
        <authorList>
            <person name="Xu Z."/>
            <person name="Masuda Y."/>
            <person name="Itoh H."/>
            <person name="Senoo K."/>
        </authorList>
    </citation>
    <scope>NUCLEOTIDE SEQUENCE [LARGE SCALE GENOMIC DNA]</scope>
    <source>
        <strain evidence="1 2">JCM 17780</strain>
    </source>
</reference>
<evidence type="ECO:0000313" key="2">
    <source>
        <dbReference type="Proteomes" id="UP000756860"/>
    </source>
</evidence>
<keyword evidence="2" id="KW-1185">Reference proteome</keyword>
<dbReference type="InterPro" id="IPR027417">
    <property type="entry name" value="P-loop_NTPase"/>
</dbReference>
<dbReference type="Proteomes" id="UP000756860">
    <property type="component" value="Unassembled WGS sequence"/>
</dbReference>
<gene>
    <name evidence="1" type="ORF">KI810_00615</name>
</gene>
<dbReference type="SUPFAM" id="SSF52540">
    <property type="entry name" value="P-loop containing nucleoside triphosphate hydrolases"/>
    <property type="match status" value="1"/>
</dbReference>